<dbReference type="GeneID" id="119742653"/>
<sequence length="910" mass="102584">MDMAMSNGHDVVEDVPIDGASVASSEDYNNAPPSPSSLADEQGMTANGMVASTRPKEQTDRFGFTGGKQFTKDSDWNTPVQVIRRREIKWLDMLDDWDKWMSKKPKKVRERCRKGIPCSIRPRAWQYLCGSKKLYEQNKARWQEMDSSEGDPKWLEVIQKDLDRQFPFHEMFANRDGHGQQDLFRILKAYSIYNPRDGYCQAQAPVAAVLLMHMPAEDAFWALVQICEKYLTGYYSVGLEAVQIDGMVLAGLMKKESPTTHKHMKKHKIDPILYMTEWFMCMFSRTLPWPSVLRVWDMFFCEGVKVLFRVALVLLKSTLGRSEQLRDCQGLYETMEVLRNIPASITHEDFLAAEMLKLRVFEKDMEAEHCLSLARRKVIKERQLAPEKAAAMQRDIDQLRKKKRGKVKPPPNRDHREGFGSSDLLAQEKAAEQSASAQRPEEPMGAWNEHHQVLERTARAQSPVSDPTSGRTEMVREVHVDNPPRDWNRGTAESPVSPGPEKSTKSKDSKKEEKKKEKVEKKKGKSHSKTEVMSIPSPGTVLGEEVDGTTEQTDDKDWHRGTGESPGSPGIEQPPKSKDSKKQEKKKEKVEKKKGKSHSKTEVMSIPSPETVLGEEVDGTTEQTDDKDWHRGTGESPGSPGIEQPPKSKDSKKQEKKKEKAEKKKGKSYSKTEVMSIPSPGTVMGEEVDGTTEQKDDKDWHRGTGESPGSPDTEKPPKSKDSKEEKKKEKVEKKKGKSHSKTELMNTPSPEPVWAEEEAGNTEQKDKKSKNKGKKAKKAEKGGKKNKEKASHSSSQPSSPLGSPDQEEPRRLSNGNDHAVKETVRSDNVTEALPEQITEYRLSPYAEVFHPETEPVPVVTGTNNTEDLPGIPTRSPAEEQQTSPSSRQASQHQDHHDDQSQQHFGLETPV</sequence>
<feature type="compositionally biased region" description="Basic and acidic residues" evidence="2">
    <location>
        <begin position="712"/>
        <end position="732"/>
    </location>
</feature>
<dbReference type="Gene3D" id="1.10.472.80">
    <property type="entry name" value="Ypt/Rab-GAP domain of gyp1p, domain 3"/>
    <property type="match status" value="1"/>
</dbReference>
<evidence type="ECO:0000256" key="2">
    <source>
        <dbReference type="SAM" id="MobiDB-lite"/>
    </source>
</evidence>
<feature type="compositionally biased region" description="Basic and acidic residues" evidence="2">
    <location>
        <begin position="646"/>
        <end position="662"/>
    </location>
</feature>
<feature type="compositionally biased region" description="Basic residues" evidence="2">
    <location>
        <begin position="767"/>
        <end position="778"/>
    </location>
</feature>
<dbReference type="InterPro" id="IPR050302">
    <property type="entry name" value="Rab_GAP_TBC_domain"/>
</dbReference>
<dbReference type="EnsemblMetazoa" id="XM_038218797.1">
    <property type="protein sequence ID" value="XP_038074725.1"/>
    <property type="gene ID" value="LOC119742653"/>
</dbReference>
<feature type="compositionally biased region" description="Basic and acidic residues" evidence="2">
    <location>
        <begin position="473"/>
        <end position="488"/>
    </location>
</feature>
<dbReference type="PANTHER" id="PTHR47219">
    <property type="entry name" value="RAB GTPASE-ACTIVATING PROTEIN 1-LIKE"/>
    <property type="match status" value="1"/>
</dbReference>
<dbReference type="AlphaFoldDB" id="A0A914BFT4"/>
<feature type="compositionally biased region" description="Basic and acidic residues" evidence="2">
    <location>
        <begin position="502"/>
        <end position="520"/>
    </location>
</feature>
<dbReference type="GO" id="GO:0005886">
    <property type="term" value="C:plasma membrane"/>
    <property type="evidence" value="ECO:0007669"/>
    <property type="project" value="UniProtKB-ARBA"/>
</dbReference>
<evidence type="ECO:0000313" key="5">
    <source>
        <dbReference type="Proteomes" id="UP000887568"/>
    </source>
</evidence>
<evidence type="ECO:0000256" key="1">
    <source>
        <dbReference type="ARBA" id="ARBA00022468"/>
    </source>
</evidence>
<evidence type="ECO:0000313" key="4">
    <source>
        <dbReference type="EnsemblMetazoa" id="XP_038074725.1"/>
    </source>
</evidence>
<dbReference type="GO" id="GO:0005096">
    <property type="term" value="F:GTPase activator activity"/>
    <property type="evidence" value="ECO:0007669"/>
    <property type="project" value="UniProtKB-KW"/>
</dbReference>
<dbReference type="PANTHER" id="PTHR47219:SF4">
    <property type="entry name" value="TBC1 DOMAIN FAMILY MEMBER 10A"/>
    <property type="match status" value="1"/>
</dbReference>
<feature type="compositionally biased region" description="Acidic residues" evidence="2">
    <location>
        <begin position="613"/>
        <end position="623"/>
    </location>
</feature>
<dbReference type="Proteomes" id="UP000887568">
    <property type="component" value="Unplaced"/>
</dbReference>
<dbReference type="InterPro" id="IPR035969">
    <property type="entry name" value="Rab-GAP_TBC_sf"/>
</dbReference>
<dbReference type="Pfam" id="PF00566">
    <property type="entry name" value="RabGAP-TBC"/>
    <property type="match status" value="1"/>
</dbReference>
<feature type="compositionally biased region" description="Basic and acidic residues" evidence="2">
    <location>
        <begin position="779"/>
        <end position="791"/>
    </location>
</feature>
<feature type="region of interest" description="Disordered" evidence="2">
    <location>
        <begin position="384"/>
        <end position="423"/>
    </location>
</feature>
<keyword evidence="1" id="KW-0343">GTPase activation</keyword>
<dbReference type="GO" id="GO:0031267">
    <property type="term" value="F:small GTPase binding"/>
    <property type="evidence" value="ECO:0007669"/>
    <property type="project" value="TreeGrafter"/>
</dbReference>
<dbReference type="Gene3D" id="1.10.10.750">
    <property type="entry name" value="Ypt/Rab-GAP domain of gyp1p, domain 1"/>
    <property type="match status" value="1"/>
</dbReference>
<dbReference type="FunFam" id="1.10.10.750:FF:000001">
    <property type="entry name" value="TBC1 domain family member 10A"/>
    <property type="match status" value="1"/>
</dbReference>
<protein>
    <recommendedName>
        <fullName evidence="3">Rab-GAP TBC domain-containing protein</fullName>
    </recommendedName>
</protein>
<name>A0A914BFT4_PATMI</name>
<dbReference type="OMA" id="HINAINQ"/>
<keyword evidence="5" id="KW-1185">Reference proteome</keyword>
<dbReference type="InterPro" id="IPR000195">
    <property type="entry name" value="Rab-GAP-TBC_dom"/>
</dbReference>
<feature type="compositionally biased region" description="Basic and acidic residues" evidence="2">
    <location>
        <begin position="624"/>
        <end position="633"/>
    </location>
</feature>
<evidence type="ECO:0000259" key="3">
    <source>
        <dbReference type="PROSITE" id="PS50086"/>
    </source>
</evidence>
<organism evidence="4 5">
    <name type="scientific">Patiria miniata</name>
    <name type="common">Bat star</name>
    <name type="synonym">Asterina miniata</name>
    <dbReference type="NCBI Taxonomy" id="46514"/>
    <lineage>
        <taxon>Eukaryota</taxon>
        <taxon>Metazoa</taxon>
        <taxon>Echinodermata</taxon>
        <taxon>Eleutherozoa</taxon>
        <taxon>Asterozoa</taxon>
        <taxon>Asteroidea</taxon>
        <taxon>Valvatacea</taxon>
        <taxon>Valvatida</taxon>
        <taxon>Asterinidae</taxon>
        <taxon>Patiria</taxon>
    </lineage>
</organism>
<accession>A0A914BFT4</accession>
<dbReference type="PROSITE" id="PS50086">
    <property type="entry name" value="TBC_RABGAP"/>
    <property type="match status" value="1"/>
</dbReference>
<dbReference type="EnsemblMetazoa" id="XM_038218798.1">
    <property type="protein sequence ID" value="XP_038074726.1"/>
    <property type="gene ID" value="LOC119742653"/>
</dbReference>
<reference evidence="4" key="1">
    <citation type="submission" date="2022-11" db="UniProtKB">
        <authorList>
            <consortium name="EnsemblMetazoa"/>
        </authorList>
    </citation>
    <scope>IDENTIFICATION</scope>
</reference>
<dbReference type="FunFam" id="1.10.8.270:FF:000007">
    <property type="entry name" value="TBC1 domain family member 10A"/>
    <property type="match status" value="1"/>
</dbReference>
<feature type="compositionally biased region" description="Basic and acidic residues" evidence="2">
    <location>
        <begin position="553"/>
        <end position="562"/>
    </location>
</feature>
<dbReference type="SUPFAM" id="SSF47923">
    <property type="entry name" value="Ypt/Rab-GAP domain of gyp1p"/>
    <property type="match status" value="2"/>
</dbReference>
<dbReference type="OrthoDB" id="159449at2759"/>
<dbReference type="RefSeq" id="XP_038074726.1">
    <property type="nucleotide sequence ID" value="XM_038218798.1"/>
</dbReference>
<feature type="region of interest" description="Disordered" evidence="2">
    <location>
        <begin position="22"/>
        <end position="70"/>
    </location>
</feature>
<feature type="compositionally biased region" description="Polar residues" evidence="2">
    <location>
        <begin position="459"/>
        <end position="471"/>
    </location>
</feature>
<feature type="compositionally biased region" description="Basic and acidic residues" evidence="2">
    <location>
        <begin position="692"/>
        <end position="704"/>
    </location>
</feature>
<feature type="compositionally biased region" description="Basic and acidic residues" evidence="2">
    <location>
        <begin position="575"/>
        <end position="591"/>
    </location>
</feature>
<proteinExistence type="predicted"/>
<dbReference type="RefSeq" id="XP_038074725.1">
    <property type="nucleotide sequence ID" value="XM_038218797.1"/>
</dbReference>
<feature type="region of interest" description="Disordered" evidence="2">
    <location>
        <begin position="456"/>
        <end position="910"/>
    </location>
</feature>
<feature type="domain" description="Rab-GAP TBC" evidence="3">
    <location>
        <begin position="115"/>
        <end position="303"/>
    </location>
</feature>
<dbReference type="SMART" id="SM00164">
    <property type="entry name" value="TBC"/>
    <property type="match status" value="1"/>
</dbReference>
<feature type="compositionally biased region" description="Low complexity" evidence="2">
    <location>
        <begin position="792"/>
        <end position="804"/>
    </location>
</feature>
<dbReference type="FunFam" id="1.10.472.80:FF:000008">
    <property type="entry name" value="TBC1 domain family member 10A"/>
    <property type="match status" value="1"/>
</dbReference>
<dbReference type="Gene3D" id="1.10.8.270">
    <property type="entry name" value="putative rabgap domain of human tbc1 domain family member 14 like domains"/>
    <property type="match status" value="1"/>
</dbReference>